<protein>
    <recommendedName>
        <fullName evidence="4">Terminase</fullName>
    </recommendedName>
</protein>
<keyword evidence="3" id="KW-1185">Reference proteome</keyword>
<reference evidence="2 3" key="1">
    <citation type="submission" date="2022-06" db="EMBL/GenBank/DDBJ databases">
        <title>Endosaccharibacter gen. nov., sp. nov., endophytic bacteria isolated from sugarcane.</title>
        <authorList>
            <person name="Pitiwittayakul N."/>
            <person name="Yukphan P."/>
            <person name="Charoenyingcharoen P."/>
            <person name="Tanasupawat S."/>
        </authorList>
    </citation>
    <scope>NUCLEOTIDE SEQUENCE [LARGE SCALE GENOMIC DNA]</scope>
    <source>
        <strain evidence="2 3">KSS8</strain>
    </source>
</reference>
<feature type="compositionally biased region" description="Acidic residues" evidence="1">
    <location>
        <begin position="135"/>
        <end position="144"/>
    </location>
</feature>
<sequence>MPNGAAPSPATERFLASLAESGNLFLACHASNMTRRQITHLQRTNADFAAAYDEAMDEAADRIEAEAWRRGLEGVAEPLIKNGQVVRDANNEPIMTRRYSDPLLVLLLKGSKPNKYHTKAGQSPAGAMPSVMEEIAADDDPPRL</sequence>
<dbReference type="RefSeq" id="WP_422863238.1">
    <property type="nucleotide sequence ID" value="NZ_JAMSKV010000003.1"/>
</dbReference>
<evidence type="ECO:0000313" key="3">
    <source>
        <dbReference type="Proteomes" id="UP001524587"/>
    </source>
</evidence>
<dbReference type="Proteomes" id="UP001524587">
    <property type="component" value="Unassembled WGS sequence"/>
</dbReference>
<organism evidence="2 3">
    <name type="scientific">Endosaccharibacter trunci</name>
    <dbReference type="NCBI Taxonomy" id="2812733"/>
    <lineage>
        <taxon>Bacteria</taxon>
        <taxon>Pseudomonadati</taxon>
        <taxon>Pseudomonadota</taxon>
        <taxon>Alphaproteobacteria</taxon>
        <taxon>Acetobacterales</taxon>
        <taxon>Acetobacteraceae</taxon>
        <taxon>Endosaccharibacter</taxon>
    </lineage>
</organism>
<gene>
    <name evidence="2" type="ORF">NFI95_04885</name>
</gene>
<comment type="caution">
    <text evidence="2">The sequence shown here is derived from an EMBL/GenBank/DDBJ whole genome shotgun (WGS) entry which is preliminary data.</text>
</comment>
<feature type="region of interest" description="Disordered" evidence="1">
    <location>
        <begin position="115"/>
        <end position="144"/>
    </location>
</feature>
<name>A0ABT1W4V7_9PROT</name>
<evidence type="ECO:0000313" key="2">
    <source>
        <dbReference type="EMBL" id="MCQ8277778.1"/>
    </source>
</evidence>
<accession>A0ABT1W4V7</accession>
<evidence type="ECO:0000256" key="1">
    <source>
        <dbReference type="SAM" id="MobiDB-lite"/>
    </source>
</evidence>
<evidence type="ECO:0008006" key="4">
    <source>
        <dbReference type="Google" id="ProtNLM"/>
    </source>
</evidence>
<dbReference type="EMBL" id="JAMSKV010000003">
    <property type="protein sequence ID" value="MCQ8277778.1"/>
    <property type="molecule type" value="Genomic_DNA"/>
</dbReference>
<proteinExistence type="predicted"/>